<dbReference type="PANTHER" id="PTHR12277">
    <property type="entry name" value="ALPHA/BETA HYDROLASE DOMAIN-CONTAINING PROTEIN"/>
    <property type="match status" value="1"/>
</dbReference>
<reference evidence="2" key="1">
    <citation type="submission" date="2021-01" db="EMBL/GenBank/DDBJ databases">
        <authorList>
            <person name="Corre E."/>
            <person name="Pelletier E."/>
            <person name="Niang G."/>
            <person name="Scheremetjew M."/>
            <person name="Finn R."/>
            <person name="Kale V."/>
            <person name="Holt S."/>
            <person name="Cochrane G."/>
            <person name="Meng A."/>
            <person name="Brown T."/>
            <person name="Cohen L."/>
        </authorList>
    </citation>
    <scope>NUCLEOTIDE SEQUENCE</scope>
    <source>
        <strain evidence="2">GSO104</strain>
    </source>
</reference>
<evidence type="ECO:0000256" key="1">
    <source>
        <dbReference type="SAM" id="MobiDB-lite"/>
    </source>
</evidence>
<sequence length="931" mass="101519">MLENAASSLQEFCLAILSTTTPTPTQHPKGDRTYSVYDIPSLYKRANQYQNKLLGMIHDVLVCLLHHDGFGTENAIAVSNDDNTEEEEVLNQHKNNTLKGDVGDLSSITNDAKGNGKELTKHLQSTLDKLKKVLQSGQSTLFLNVSEQMSLKQMKNRKANEETVASALELYESCSELKEFISSLKSSSSSSSTSEEEEDDYTFRDNEEEEEDDVNIDTVRRKLQQEGGSGLTIIKTAVQTILPLLDPPPHDSIFGFDVMRGCMLSRYVGAKQLWVKNENGGGAVDVLYIPATHRAKSSSSSSGGNHKIEKAVLYCNPNAGLAEIATGMSFMGGNTSSYRASSSSSSSLQRPNSGSSSDDSSSSFSEPNCWTDYYIEEGYDVFLFNYSGYGRSFGNDFGSRVFSCCGFNSSAQKRSNGGVYKDGCMARIQRIFYSLFFGFKPTSESIKNDAVIVAKHIVNAIGVEHLVIHGESIGGMAAACAAKELCISTSGGTTTSCPTALSGGGGGELDEQRKKQPSLLFCDRTFCNLEAVAQRLVGSWTGNAIRLLTPLWNMDVAGDFLASNCAKIVANDAADSIIANTSSLKSGLSFAYEMKKGNSKGVGWILDAPLEYRMADWENVGVNDSKFVKSRSCHTQAPIWPADKHISPEEAFCFAACARRIGKLATTAKRNGVRRSHDSISSGADMDEEEGIEITAVEEGNGVSTISARSSLSMMQRIDQTGLIQMEAWNLLACCDGLCGSVLGTAVKDGFDSTVSWLCDLVTFGGQIVSNAAEKRLLQERKNDAPDVNVTDSGISVISSDFDLRPSDYAEDDDSEGVYPIPIPEVTEKLKRILDRLDEITSKFRMLNKKIHQPFDASTHSMSLLVHLPLLFIYPAVLKAMEPLIRKLKLNIALACLIISSHGFRQRHTFLVLRKADSLVMSKMELRLALS</sequence>
<evidence type="ECO:0000313" key="2">
    <source>
        <dbReference type="EMBL" id="CAE4619035.1"/>
    </source>
</evidence>
<dbReference type="AlphaFoldDB" id="A0A7S4RLY7"/>
<name>A0A7S4RLY7_9STRA</name>
<dbReference type="SUPFAM" id="SSF53474">
    <property type="entry name" value="alpha/beta-Hydrolases"/>
    <property type="match status" value="1"/>
</dbReference>
<feature type="region of interest" description="Disordered" evidence="1">
    <location>
        <begin position="341"/>
        <end position="365"/>
    </location>
</feature>
<dbReference type="EMBL" id="HBNS01026822">
    <property type="protein sequence ID" value="CAE4619035.1"/>
    <property type="molecule type" value="Transcribed_RNA"/>
</dbReference>
<protein>
    <submittedName>
        <fullName evidence="2">Uncharacterized protein</fullName>
    </submittedName>
</protein>
<dbReference type="PANTHER" id="PTHR12277:SF81">
    <property type="entry name" value="PROTEIN ABHD13"/>
    <property type="match status" value="1"/>
</dbReference>
<gene>
    <name evidence="2" type="ORF">DBRI00130_LOCUS21110</name>
</gene>
<feature type="compositionally biased region" description="Acidic residues" evidence="1">
    <location>
        <begin position="194"/>
        <end position="215"/>
    </location>
</feature>
<organism evidence="2">
    <name type="scientific">Ditylum brightwellii</name>
    <dbReference type="NCBI Taxonomy" id="49249"/>
    <lineage>
        <taxon>Eukaryota</taxon>
        <taxon>Sar</taxon>
        <taxon>Stramenopiles</taxon>
        <taxon>Ochrophyta</taxon>
        <taxon>Bacillariophyta</taxon>
        <taxon>Mediophyceae</taxon>
        <taxon>Lithodesmiophycidae</taxon>
        <taxon>Lithodesmiales</taxon>
        <taxon>Lithodesmiaceae</taxon>
        <taxon>Ditylum</taxon>
    </lineage>
</organism>
<accession>A0A7S4RLY7</accession>
<dbReference type="InterPro" id="IPR029058">
    <property type="entry name" value="AB_hydrolase_fold"/>
</dbReference>
<proteinExistence type="predicted"/>
<dbReference type="Gene3D" id="3.40.50.1820">
    <property type="entry name" value="alpha/beta hydrolase"/>
    <property type="match status" value="1"/>
</dbReference>
<feature type="region of interest" description="Disordered" evidence="1">
    <location>
        <begin position="185"/>
        <end position="218"/>
    </location>
</feature>